<dbReference type="Proteomes" id="UP000095283">
    <property type="component" value="Unplaced"/>
</dbReference>
<evidence type="ECO:0000256" key="5">
    <source>
        <dbReference type="ARBA" id="ARBA00048434"/>
    </source>
</evidence>
<organism evidence="7 8">
    <name type="scientific">Heterorhabditis bacteriophora</name>
    <name type="common">Entomopathogenic nematode worm</name>
    <dbReference type="NCBI Taxonomy" id="37862"/>
    <lineage>
        <taxon>Eukaryota</taxon>
        <taxon>Metazoa</taxon>
        <taxon>Ecdysozoa</taxon>
        <taxon>Nematoda</taxon>
        <taxon>Chromadorea</taxon>
        <taxon>Rhabditida</taxon>
        <taxon>Rhabditina</taxon>
        <taxon>Rhabditomorpha</taxon>
        <taxon>Strongyloidea</taxon>
        <taxon>Heterorhabditidae</taxon>
        <taxon>Heterorhabditis</taxon>
    </lineage>
</organism>
<dbReference type="EC" id="2.1.1.221" evidence="1"/>
<dbReference type="GO" id="GO:0002939">
    <property type="term" value="P:tRNA N1-guanine methylation"/>
    <property type="evidence" value="ECO:0007669"/>
    <property type="project" value="TreeGrafter"/>
</dbReference>
<dbReference type="AlphaFoldDB" id="A0A1I7WJ20"/>
<dbReference type="InterPro" id="IPR007356">
    <property type="entry name" value="tRNA_m1G_MeTrfase_euk"/>
</dbReference>
<dbReference type="PANTHER" id="PTHR13563:SF13">
    <property type="entry name" value="TRNA METHYLTRANSFERASE 10 HOMOLOG A"/>
    <property type="match status" value="1"/>
</dbReference>
<evidence type="ECO:0000256" key="4">
    <source>
        <dbReference type="ARBA" id="ARBA00022691"/>
    </source>
</evidence>
<evidence type="ECO:0000313" key="7">
    <source>
        <dbReference type="Proteomes" id="UP000095283"/>
    </source>
</evidence>
<keyword evidence="7" id="KW-1185">Reference proteome</keyword>
<accession>A0A1I7WJ20</accession>
<sequence>MSEGSGSEGRHSCEGIDGSMDIFLLLIVLSTKTKADRRKTTKKNKRIALREAGMGDTLRRFRGKAMVLSNCEVHIAIDMSFDNLMSEKDRRRTVQQLNWCYSVNRRAPDPLQFHIVSFDGPCRNVWYPTTVLTRLDKQEVYVIGGLVDHNSHKGLCLDLARHKGYKHARLPIDEFVQMKTRKEMKRIEETA</sequence>
<comment type="catalytic activity">
    <reaction evidence="5">
        <text>guanosine(9) in tRNA + S-adenosyl-L-methionine = N(1)-methylguanosine(9) in tRNA + S-adenosyl-L-homocysteine + H(+)</text>
        <dbReference type="Rhea" id="RHEA:43156"/>
        <dbReference type="Rhea" id="RHEA-COMP:10367"/>
        <dbReference type="Rhea" id="RHEA-COMP:10368"/>
        <dbReference type="ChEBI" id="CHEBI:15378"/>
        <dbReference type="ChEBI" id="CHEBI:57856"/>
        <dbReference type="ChEBI" id="CHEBI:59789"/>
        <dbReference type="ChEBI" id="CHEBI:73542"/>
        <dbReference type="ChEBI" id="CHEBI:74269"/>
        <dbReference type="EC" id="2.1.1.221"/>
    </reaction>
</comment>
<keyword evidence="4" id="KW-0949">S-adenosyl-L-methionine</keyword>
<dbReference type="GO" id="GO:0052905">
    <property type="term" value="F:tRNA (guanosine(9)-N1)-methyltransferase activity"/>
    <property type="evidence" value="ECO:0007669"/>
    <property type="project" value="UniProtKB-EC"/>
</dbReference>
<evidence type="ECO:0000256" key="1">
    <source>
        <dbReference type="ARBA" id="ARBA00012797"/>
    </source>
</evidence>
<name>A0A1I7WJ20_HETBA</name>
<evidence type="ECO:0000256" key="3">
    <source>
        <dbReference type="ARBA" id="ARBA00022679"/>
    </source>
</evidence>
<evidence type="ECO:0000313" key="8">
    <source>
        <dbReference type="WBParaSite" id="Hba_05000"/>
    </source>
</evidence>
<dbReference type="InterPro" id="IPR038459">
    <property type="entry name" value="MT_TRM10-typ_sf"/>
</dbReference>
<dbReference type="GO" id="GO:0000049">
    <property type="term" value="F:tRNA binding"/>
    <property type="evidence" value="ECO:0007669"/>
    <property type="project" value="TreeGrafter"/>
</dbReference>
<dbReference type="Gene3D" id="3.40.1280.30">
    <property type="match status" value="2"/>
</dbReference>
<dbReference type="WBParaSite" id="Hba_05000">
    <property type="protein sequence ID" value="Hba_05000"/>
    <property type="gene ID" value="Hba_05000"/>
</dbReference>
<reference evidence="8" key="1">
    <citation type="submission" date="2016-11" db="UniProtKB">
        <authorList>
            <consortium name="WormBaseParasite"/>
        </authorList>
    </citation>
    <scope>IDENTIFICATION</scope>
</reference>
<evidence type="ECO:0000259" key="6">
    <source>
        <dbReference type="PROSITE" id="PS51675"/>
    </source>
</evidence>
<feature type="domain" description="SAM-dependent MTase TRM10-type" evidence="6">
    <location>
        <begin position="58"/>
        <end position="191"/>
    </location>
</feature>
<keyword evidence="2" id="KW-0489">Methyltransferase</keyword>
<dbReference type="PANTHER" id="PTHR13563">
    <property type="entry name" value="TRNA (GUANINE-9-) METHYLTRANSFERASE"/>
    <property type="match status" value="1"/>
</dbReference>
<evidence type="ECO:0000256" key="2">
    <source>
        <dbReference type="ARBA" id="ARBA00022603"/>
    </source>
</evidence>
<keyword evidence="3" id="KW-0808">Transferase</keyword>
<protein>
    <recommendedName>
        <fullName evidence="1">tRNA (guanine(9)-N(1))-methyltransferase</fullName>
        <ecNumber evidence="1">2.1.1.221</ecNumber>
    </recommendedName>
</protein>
<proteinExistence type="predicted"/>
<dbReference type="InterPro" id="IPR028564">
    <property type="entry name" value="MT_TRM10-typ"/>
</dbReference>
<dbReference type="GO" id="GO:0005654">
    <property type="term" value="C:nucleoplasm"/>
    <property type="evidence" value="ECO:0007669"/>
    <property type="project" value="TreeGrafter"/>
</dbReference>
<dbReference type="PROSITE" id="PS51675">
    <property type="entry name" value="SAM_MT_TRM10"/>
    <property type="match status" value="1"/>
</dbReference>